<dbReference type="PANTHER" id="PTHR13593">
    <property type="match status" value="1"/>
</dbReference>
<keyword evidence="2" id="KW-1185">Reference proteome</keyword>
<dbReference type="PANTHER" id="PTHR13593:SF140">
    <property type="entry name" value="PLC-LIKE PHOSPHODIESTERASE"/>
    <property type="match status" value="1"/>
</dbReference>
<dbReference type="PROSITE" id="PS51257">
    <property type="entry name" value="PROKAR_LIPOPROTEIN"/>
    <property type="match status" value="1"/>
</dbReference>
<accession>A0AAU9CKN1</accession>
<keyword evidence="1" id="KW-0614">Plasmid</keyword>
<dbReference type="InterPro" id="IPR051057">
    <property type="entry name" value="PI-PLC_domain"/>
</dbReference>
<organism evidence="1 2">
    <name type="scientific">Fulvitalea axinellae</name>
    <dbReference type="NCBI Taxonomy" id="1182444"/>
    <lineage>
        <taxon>Bacteria</taxon>
        <taxon>Pseudomonadati</taxon>
        <taxon>Bacteroidota</taxon>
        <taxon>Cytophagia</taxon>
        <taxon>Cytophagales</taxon>
        <taxon>Persicobacteraceae</taxon>
        <taxon>Fulvitalea</taxon>
    </lineage>
</organism>
<sequence>MKVKSYKWWPFVLGLFFFSCDDTLEGTLEQPSANAGLSVANRTIEAEADFSERQYLDVSERLIYEIAYPTTHNSFNYSPKFKLPNVYESITKQLNDGIRAIEIDLHYYRPWYAAWQKKIRVFHQSKTNGILGTQKPQEIFDELKAFLKSHPQDLLFVKFEKTISDGDLDKLLEDSGLLPWLYKRPSNRYPKPAELVASGKRLLIVTGGGKHHSNWGGGSNTAYGVKPRDGHVAKVGVSSWMPFSMVFYSLDDVFGTGSKGDAEYLNNRFRIEDFADDCWKQNGKKPWRVMVDFPSIGDVYGAVETINLWNMIKGEVKDEDGNTLKKVDWKCTYSAGNEKVNTDTYGQFSFPLKISETVTITPVSDKYRFEPSSLTVTNIRHKDVYQQFKAIRK</sequence>
<proteinExistence type="predicted"/>
<dbReference type="EMBL" id="AP025319">
    <property type="protein sequence ID" value="BDD12614.1"/>
    <property type="molecule type" value="Genomic_DNA"/>
</dbReference>
<evidence type="ECO:0000313" key="2">
    <source>
        <dbReference type="Proteomes" id="UP001348817"/>
    </source>
</evidence>
<name>A0AAU9CKN1_9BACT</name>
<dbReference type="KEGG" id="fax:FUAX_50460"/>
<dbReference type="GO" id="GO:0008081">
    <property type="term" value="F:phosphoric diester hydrolase activity"/>
    <property type="evidence" value="ECO:0007669"/>
    <property type="project" value="InterPro"/>
</dbReference>
<protein>
    <recommendedName>
        <fullName evidence="3">Phosphatidylinositol diacylglycerol-lyase</fullName>
    </recommendedName>
</protein>
<dbReference type="SUPFAM" id="SSF51695">
    <property type="entry name" value="PLC-like phosphodiesterases"/>
    <property type="match status" value="1"/>
</dbReference>
<dbReference type="RefSeq" id="WP_338395764.1">
    <property type="nucleotide sequence ID" value="NZ_AP025319.1"/>
</dbReference>
<geneLocation type="plasmid" evidence="1 2">
    <name>pFA5</name>
</geneLocation>
<dbReference type="GO" id="GO:0006629">
    <property type="term" value="P:lipid metabolic process"/>
    <property type="evidence" value="ECO:0007669"/>
    <property type="project" value="InterPro"/>
</dbReference>
<evidence type="ECO:0000313" key="1">
    <source>
        <dbReference type="EMBL" id="BDD12614.1"/>
    </source>
</evidence>
<gene>
    <name evidence="1" type="ORF">FUAX_50460</name>
</gene>
<dbReference type="InterPro" id="IPR017946">
    <property type="entry name" value="PLC-like_Pdiesterase_TIM-brl"/>
</dbReference>
<dbReference type="Gene3D" id="3.20.20.190">
    <property type="entry name" value="Phosphatidylinositol (PI) phosphodiesterase"/>
    <property type="match status" value="1"/>
</dbReference>
<dbReference type="Proteomes" id="UP001348817">
    <property type="component" value="Plasmid pFA5"/>
</dbReference>
<reference evidence="1 2" key="1">
    <citation type="submission" date="2021-12" db="EMBL/GenBank/DDBJ databases">
        <title>Genome sequencing of bacteria with rrn-lacking chromosome and rrn-plasmid.</title>
        <authorList>
            <person name="Anda M."/>
            <person name="Iwasaki W."/>
        </authorList>
    </citation>
    <scope>NUCLEOTIDE SEQUENCE [LARGE SCALE GENOMIC DNA]</scope>
    <source>
        <strain evidence="1 2">DSM 100852</strain>
        <plasmid evidence="1 2">pFA5</plasmid>
    </source>
</reference>
<evidence type="ECO:0008006" key="3">
    <source>
        <dbReference type="Google" id="ProtNLM"/>
    </source>
</evidence>
<dbReference type="AlphaFoldDB" id="A0AAU9CKN1"/>
<dbReference type="Pfam" id="PF26178">
    <property type="entry name" value="PI-PLC_cat"/>
    <property type="match status" value="1"/>
</dbReference>